<name>A0AAE0E8K1_9ROSI</name>
<keyword evidence="2" id="KW-0472">Membrane</keyword>
<keyword evidence="2" id="KW-0812">Transmembrane</keyword>
<keyword evidence="4" id="KW-1185">Reference proteome</keyword>
<keyword evidence="2" id="KW-1133">Transmembrane helix</keyword>
<feature type="region of interest" description="Disordered" evidence="1">
    <location>
        <begin position="1"/>
        <end position="37"/>
    </location>
</feature>
<protein>
    <submittedName>
        <fullName evidence="3">Uncharacterized protein</fullName>
    </submittedName>
</protein>
<proteinExistence type="predicted"/>
<dbReference type="PANTHER" id="PTHR31170">
    <property type="entry name" value="BNAC04G53230D PROTEIN"/>
    <property type="match status" value="1"/>
</dbReference>
<organism evidence="3 4">
    <name type="scientific">Dipteronia sinensis</name>
    <dbReference type="NCBI Taxonomy" id="43782"/>
    <lineage>
        <taxon>Eukaryota</taxon>
        <taxon>Viridiplantae</taxon>
        <taxon>Streptophyta</taxon>
        <taxon>Embryophyta</taxon>
        <taxon>Tracheophyta</taxon>
        <taxon>Spermatophyta</taxon>
        <taxon>Magnoliopsida</taxon>
        <taxon>eudicotyledons</taxon>
        <taxon>Gunneridae</taxon>
        <taxon>Pentapetalae</taxon>
        <taxon>rosids</taxon>
        <taxon>malvids</taxon>
        <taxon>Sapindales</taxon>
        <taxon>Sapindaceae</taxon>
        <taxon>Hippocastanoideae</taxon>
        <taxon>Acereae</taxon>
        <taxon>Dipteronia</taxon>
    </lineage>
</organism>
<sequence length="515" mass="58958">MSRKDRDIVSTEAVRERKAVRQPRSGEKSRGNDGDQLIDEEGEIVSVVIHKLKSTSISTTTTAELAEKFKSLKEALTEAEGDDEHNAKPKIEKIPFMLQHNENFKKYLNPRVVAIGPFHAKDEGLQVTKWMKLKLAALFIKECGMDKNLLYEKILEKIADFKGCYVDEATEGYNNEDLAWIFLVDGCALLHYMNICGSDQKKEDQDKTLKQLKIKKDHMAFVQQDVFLLNNQLPYELLELLMGLSNKHEKLKHSLEKFILDSIHAPRDLYEANKLNYQKVNKPHHLLDLLRKTLIIQPVEQDPSSFRGRLQKISKVLNLMVERLTACKNEHGWHSFRNIVELKAAGIRLKPSKTSSMRSFSFSWGTLKIPPIIVDDSTAAKLLNMAAYEMCPDFDNEFEVSTFICFLDKLIDRPQDVKALRESGILHNALASDNAVAKLFNEISTDLVSVNEMYSDLQQRIQKHYDNIWINWIAQFISRHFQSPWSVLAFTAAIIALASSIVQTVYTVKAYEKSP</sequence>
<accession>A0AAE0E8K1</accession>
<dbReference type="EMBL" id="JANJYJ010000004">
    <property type="protein sequence ID" value="KAK3219128.1"/>
    <property type="molecule type" value="Genomic_DNA"/>
</dbReference>
<reference evidence="3" key="1">
    <citation type="journal article" date="2023" name="Plant J.">
        <title>Genome sequences and population genomics provide insights into the demographic history, inbreeding, and mutation load of two 'living fossil' tree species of Dipteronia.</title>
        <authorList>
            <person name="Feng Y."/>
            <person name="Comes H.P."/>
            <person name="Chen J."/>
            <person name="Zhu S."/>
            <person name="Lu R."/>
            <person name="Zhang X."/>
            <person name="Li P."/>
            <person name="Qiu J."/>
            <person name="Olsen K.M."/>
            <person name="Qiu Y."/>
        </authorList>
    </citation>
    <scope>NUCLEOTIDE SEQUENCE</scope>
    <source>
        <strain evidence="3">NBL</strain>
    </source>
</reference>
<dbReference type="InterPro" id="IPR004158">
    <property type="entry name" value="DUF247_pln"/>
</dbReference>
<dbReference type="Proteomes" id="UP001281410">
    <property type="component" value="Unassembled WGS sequence"/>
</dbReference>
<evidence type="ECO:0000256" key="2">
    <source>
        <dbReference type="SAM" id="Phobius"/>
    </source>
</evidence>
<gene>
    <name evidence="3" type="ORF">Dsin_013098</name>
</gene>
<evidence type="ECO:0000256" key="1">
    <source>
        <dbReference type="SAM" id="MobiDB-lite"/>
    </source>
</evidence>
<dbReference type="Pfam" id="PF03140">
    <property type="entry name" value="DUF247"/>
    <property type="match status" value="1"/>
</dbReference>
<comment type="caution">
    <text evidence="3">The sequence shown here is derived from an EMBL/GenBank/DDBJ whole genome shotgun (WGS) entry which is preliminary data.</text>
</comment>
<evidence type="ECO:0000313" key="3">
    <source>
        <dbReference type="EMBL" id="KAK3219128.1"/>
    </source>
</evidence>
<dbReference type="PANTHER" id="PTHR31170:SF25">
    <property type="entry name" value="BNAA09G04570D PROTEIN"/>
    <property type="match status" value="1"/>
</dbReference>
<evidence type="ECO:0000313" key="4">
    <source>
        <dbReference type="Proteomes" id="UP001281410"/>
    </source>
</evidence>
<feature type="transmembrane region" description="Helical" evidence="2">
    <location>
        <begin position="485"/>
        <end position="508"/>
    </location>
</feature>
<dbReference type="AlphaFoldDB" id="A0AAE0E8K1"/>
<feature type="compositionally biased region" description="Basic and acidic residues" evidence="1">
    <location>
        <begin position="1"/>
        <end position="33"/>
    </location>
</feature>